<sequence length="268" mass="31739">MGEISIFGSGKKKFYKVATANIKNIWNYNKIDNLKKIDFMQEKGSYKLEEDEIFFIKLNKDESLSVSNLLNTTSANDISKKYLLDLEYVFVIKQNKIFFQRIFKTNLIDKPFWIFSDTATLHTKDTVLVLQNRTDIAFMNDKIYFFKFSDLTAVFKNLSHYYREASKEDLQIFRANKIIDIDPILNLEKLPKTSLQKIAQIIDNLQILNENFKIYKQYADEYVEIFDDNKIKIVTKQDIDSLHNIIFQKYFQTTINTEKRVANSFQKL</sequence>
<comment type="caution">
    <text evidence="1">The sequence shown here is derived from an EMBL/GenBank/DDBJ whole genome shotgun (WGS) entry which is preliminary data.</text>
</comment>
<evidence type="ECO:0000313" key="1">
    <source>
        <dbReference type="EMBL" id="CAD7289273.1"/>
    </source>
</evidence>
<name>A0ABM8Q8J8_9BACT</name>
<organism evidence="1 2">
    <name type="scientific">Campylobacter majalis</name>
    <dbReference type="NCBI Taxonomy" id="2790656"/>
    <lineage>
        <taxon>Bacteria</taxon>
        <taxon>Pseudomonadati</taxon>
        <taxon>Campylobacterota</taxon>
        <taxon>Epsilonproteobacteria</taxon>
        <taxon>Campylobacterales</taxon>
        <taxon>Campylobacteraceae</taxon>
        <taxon>Campylobacter</taxon>
    </lineage>
</organism>
<dbReference type="Proteomes" id="UP000789803">
    <property type="component" value="Unassembled WGS sequence"/>
</dbReference>
<dbReference type="RefSeq" id="WP_229933222.1">
    <property type="nucleotide sequence ID" value="NZ_CAJHOF010000014.1"/>
</dbReference>
<gene>
    <name evidence="1" type="ORF">LMG7974_01434</name>
</gene>
<reference evidence="1 2" key="1">
    <citation type="submission" date="2020-11" db="EMBL/GenBank/DDBJ databases">
        <authorList>
            <person name="Peeters C."/>
        </authorList>
    </citation>
    <scope>NUCLEOTIDE SEQUENCE [LARGE SCALE GENOMIC DNA]</scope>
    <source>
        <strain evidence="1 2">LMG 7974</strain>
    </source>
</reference>
<evidence type="ECO:0008006" key="3">
    <source>
        <dbReference type="Google" id="ProtNLM"/>
    </source>
</evidence>
<evidence type="ECO:0000313" key="2">
    <source>
        <dbReference type="Proteomes" id="UP000789803"/>
    </source>
</evidence>
<accession>A0ABM8Q8J8</accession>
<proteinExistence type="predicted"/>
<keyword evidence="2" id="KW-1185">Reference proteome</keyword>
<protein>
    <recommendedName>
        <fullName evidence="3">DUF4868 domain-containing protein</fullName>
    </recommendedName>
</protein>
<dbReference type="EMBL" id="CAJHOF010000014">
    <property type="protein sequence ID" value="CAD7289273.1"/>
    <property type="molecule type" value="Genomic_DNA"/>
</dbReference>